<keyword evidence="3" id="KW-1185">Reference proteome</keyword>
<sequence>MVSEQSTLVERFKPTIGRWWGIIGLAMVAFVVVAVVSSGSDAATLAVALGIALLGWATYAALVRPTVHAYEDHLLLRNAVTDLRLPWRQITDVDVRQTLCVYTGIDKHHGIAVGKSARYLMRGEKRAQSLMATPQEEKFASRPTMTGSDVTGMHYADYVTVRIEALARQQTDKGGLERVERHWAWPTVLVGAAMVVVFVVLVVAANL</sequence>
<feature type="transmembrane region" description="Helical" evidence="1">
    <location>
        <begin position="19"/>
        <end position="36"/>
    </location>
</feature>
<accession>A0AA46TF33</accession>
<evidence type="ECO:0000313" key="3">
    <source>
        <dbReference type="Proteomes" id="UP001164390"/>
    </source>
</evidence>
<feature type="transmembrane region" description="Helical" evidence="1">
    <location>
        <begin position="42"/>
        <end position="62"/>
    </location>
</feature>
<feature type="transmembrane region" description="Helical" evidence="1">
    <location>
        <begin position="183"/>
        <end position="205"/>
    </location>
</feature>
<organism evidence="2 3">
    <name type="scientific">Solicola gregarius</name>
    <dbReference type="NCBI Taxonomy" id="2908642"/>
    <lineage>
        <taxon>Bacteria</taxon>
        <taxon>Bacillati</taxon>
        <taxon>Actinomycetota</taxon>
        <taxon>Actinomycetes</taxon>
        <taxon>Propionibacteriales</taxon>
        <taxon>Nocardioidaceae</taxon>
        <taxon>Solicola</taxon>
    </lineage>
</organism>
<dbReference type="KEGG" id="sgrg:L0C25_15675"/>
<evidence type="ECO:0008006" key="4">
    <source>
        <dbReference type="Google" id="ProtNLM"/>
    </source>
</evidence>
<keyword evidence="1" id="KW-0812">Transmembrane</keyword>
<dbReference type="AlphaFoldDB" id="A0AA46TF33"/>
<gene>
    <name evidence="2" type="ORF">L0C25_15675</name>
</gene>
<dbReference type="Proteomes" id="UP001164390">
    <property type="component" value="Chromosome"/>
</dbReference>
<name>A0AA46TF33_9ACTN</name>
<keyword evidence="1" id="KW-0472">Membrane</keyword>
<keyword evidence="1" id="KW-1133">Transmembrane helix</keyword>
<reference evidence="2" key="1">
    <citation type="submission" date="2022-01" db="EMBL/GenBank/DDBJ databases">
        <title>Nocardioidaceae gen. sp. A5X3R13.</title>
        <authorList>
            <person name="Lopez Marin M.A."/>
            <person name="Uhlik O."/>
        </authorList>
    </citation>
    <scope>NUCLEOTIDE SEQUENCE</scope>
    <source>
        <strain evidence="2">A5X3R13</strain>
    </source>
</reference>
<protein>
    <recommendedName>
        <fullName evidence="4">PH domain-containing protein</fullName>
    </recommendedName>
</protein>
<proteinExistence type="predicted"/>
<dbReference type="RefSeq" id="WP_271632623.1">
    <property type="nucleotide sequence ID" value="NZ_CP094970.1"/>
</dbReference>
<dbReference type="EMBL" id="CP094970">
    <property type="protein sequence ID" value="UYM03980.1"/>
    <property type="molecule type" value="Genomic_DNA"/>
</dbReference>
<evidence type="ECO:0000313" key="2">
    <source>
        <dbReference type="EMBL" id="UYM03980.1"/>
    </source>
</evidence>
<evidence type="ECO:0000256" key="1">
    <source>
        <dbReference type="SAM" id="Phobius"/>
    </source>
</evidence>